<evidence type="ECO:0000259" key="1">
    <source>
        <dbReference type="Pfam" id="PF03457"/>
    </source>
</evidence>
<organism evidence="2 3">
    <name type="scientific">Kitasatospora cineracea</name>
    <dbReference type="NCBI Taxonomy" id="88074"/>
    <lineage>
        <taxon>Bacteria</taxon>
        <taxon>Bacillati</taxon>
        <taxon>Actinomycetota</taxon>
        <taxon>Actinomycetes</taxon>
        <taxon>Kitasatosporales</taxon>
        <taxon>Streptomycetaceae</taxon>
        <taxon>Kitasatospora</taxon>
    </lineage>
</organism>
<dbReference type="EMBL" id="RKQG01000003">
    <property type="protein sequence ID" value="RPE27958.1"/>
    <property type="molecule type" value="Genomic_DNA"/>
</dbReference>
<dbReference type="Proteomes" id="UP000266906">
    <property type="component" value="Unassembled WGS sequence"/>
</dbReference>
<protein>
    <recommendedName>
        <fullName evidence="1">Helicase-associated domain-containing protein</fullName>
    </recommendedName>
</protein>
<keyword evidence="3" id="KW-1185">Reference proteome</keyword>
<dbReference type="Pfam" id="PF03457">
    <property type="entry name" value="HA"/>
    <property type="match status" value="1"/>
</dbReference>
<reference evidence="2 3" key="1">
    <citation type="submission" date="2018-11" db="EMBL/GenBank/DDBJ databases">
        <title>Sequencing the genomes of 1000 actinobacteria strains.</title>
        <authorList>
            <person name="Klenk H.-P."/>
        </authorList>
    </citation>
    <scope>NUCLEOTIDE SEQUENCE [LARGE SCALE GENOMIC DNA]</scope>
    <source>
        <strain evidence="2 3">DSM 44781</strain>
    </source>
</reference>
<feature type="domain" description="Helicase-associated" evidence="1">
    <location>
        <begin position="89"/>
        <end position="164"/>
    </location>
</feature>
<accession>A0A3N4R3J4</accession>
<comment type="caution">
    <text evidence="2">The sequence shown here is derived from an EMBL/GenBank/DDBJ whole genome shotgun (WGS) entry which is preliminary data.</text>
</comment>
<evidence type="ECO:0000313" key="3">
    <source>
        <dbReference type="Proteomes" id="UP000266906"/>
    </source>
</evidence>
<dbReference type="AlphaFoldDB" id="A0A3N4R3J4"/>
<dbReference type="InterPro" id="IPR005114">
    <property type="entry name" value="Helicase_assoc"/>
</dbReference>
<proteinExistence type="predicted"/>
<name>A0A3N4R3J4_9ACTN</name>
<evidence type="ECO:0000313" key="2">
    <source>
        <dbReference type="EMBL" id="RPE27958.1"/>
    </source>
</evidence>
<gene>
    <name evidence="2" type="ORF">EDD38_7258</name>
</gene>
<dbReference type="Gene3D" id="6.10.140.530">
    <property type="match status" value="1"/>
</dbReference>
<sequence length="168" mass="17467">MVTIGGARQLGGRGVPGAARTRQRRRVVVPVEGGAGHRKGGHGLGEQNLLAEIGIEEDPVLAEAAAVKKARKAAAAGRSKKPTVSQADRFAFGVAALAKFAAREGRNKPVPQSHVDVLERVVVGPDAVEGTETTPIKLGSWVGNQRTRRPSLSPDQIAALAEHGLVLG</sequence>